<evidence type="ECO:0000313" key="4">
    <source>
        <dbReference type="Proteomes" id="UP000594800"/>
    </source>
</evidence>
<gene>
    <name evidence="3" type="ORF">I0K15_11520</name>
</gene>
<proteinExistence type="predicted"/>
<keyword evidence="2" id="KW-0472">Membrane</keyword>
<dbReference type="Proteomes" id="UP000594800">
    <property type="component" value="Chromosome"/>
</dbReference>
<keyword evidence="2" id="KW-1133">Transmembrane helix</keyword>
<dbReference type="EMBL" id="CP064942">
    <property type="protein sequence ID" value="QPH52455.1"/>
    <property type="molecule type" value="Genomic_DNA"/>
</dbReference>
<keyword evidence="4" id="KW-1185">Reference proteome</keyword>
<dbReference type="RefSeq" id="WP_196101669.1">
    <property type="nucleotide sequence ID" value="NZ_CP064942.1"/>
</dbReference>
<feature type="transmembrane region" description="Helical" evidence="2">
    <location>
        <begin position="7"/>
        <end position="25"/>
    </location>
</feature>
<protein>
    <submittedName>
        <fullName evidence="3">Uncharacterized protein</fullName>
    </submittedName>
</protein>
<sequence>MSGKDWIIRNGEALVMLGVFLFGLWTSLQGGWLLAVFGGIVMIVAALLLRGAMLRMRFVRQSHRSGVVLLDERRVGYFGPETGGFFELGELELVELMTYPTGAHWTLRGGGQELIVPAAAEGADQLFDVFASLPGFPMARATRLLEGEAPSGTHVLWPESDGRPPRAGSALPPRQQSRR</sequence>
<evidence type="ECO:0000256" key="2">
    <source>
        <dbReference type="SAM" id="Phobius"/>
    </source>
</evidence>
<dbReference type="AlphaFoldDB" id="A0A7S9LPP4"/>
<reference evidence="3 4" key="1">
    <citation type="submission" date="2020-11" db="EMBL/GenBank/DDBJ databases">
        <title>Description of Pontivivens ytuae sp. nov. isolated from deep sea sediment of Mariana Trench.</title>
        <authorList>
            <person name="Wang Z."/>
            <person name="Sun Q.-L."/>
            <person name="Xu X.-D."/>
            <person name="Tang Y.-Z."/>
            <person name="Zhang J."/>
        </authorList>
    </citation>
    <scope>NUCLEOTIDE SEQUENCE [LARGE SCALE GENOMIC DNA]</scope>
    <source>
        <strain evidence="3 4">MT2928</strain>
    </source>
</reference>
<feature type="region of interest" description="Disordered" evidence="1">
    <location>
        <begin position="151"/>
        <end position="179"/>
    </location>
</feature>
<evidence type="ECO:0000256" key="1">
    <source>
        <dbReference type="SAM" id="MobiDB-lite"/>
    </source>
</evidence>
<dbReference type="KEGG" id="poz:I0K15_11520"/>
<keyword evidence="2" id="KW-0812">Transmembrane</keyword>
<organism evidence="3 4">
    <name type="scientific">Pontivivens ytuae</name>
    <dbReference type="NCBI Taxonomy" id="2789856"/>
    <lineage>
        <taxon>Bacteria</taxon>
        <taxon>Pseudomonadati</taxon>
        <taxon>Pseudomonadota</taxon>
        <taxon>Alphaproteobacteria</taxon>
        <taxon>Rhodobacterales</taxon>
        <taxon>Paracoccaceae</taxon>
        <taxon>Pontivivens</taxon>
    </lineage>
</organism>
<name>A0A7S9LPP4_9RHOB</name>
<evidence type="ECO:0000313" key="3">
    <source>
        <dbReference type="EMBL" id="QPH52455.1"/>
    </source>
</evidence>
<feature type="transmembrane region" description="Helical" evidence="2">
    <location>
        <begin position="31"/>
        <end position="49"/>
    </location>
</feature>
<accession>A0A7S9LPP4</accession>